<proteinExistence type="predicted"/>
<evidence type="ECO:0000313" key="2">
    <source>
        <dbReference type="Proteomes" id="UP000244069"/>
    </source>
</evidence>
<protein>
    <recommendedName>
        <fullName evidence="3">HNH endonuclease</fullName>
    </recommendedName>
</protein>
<gene>
    <name evidence="1" type="ORF">C8N44_10738</name>
</gene>
<name>A0A2T6AZF9_9RHOB</name>
<accession>A0A2T6AZF9</accession>
<evidence type="ECO:0008006" key="3">
    <source>
        <dbReference type="Google" id="ProtNLM"/>
    </source>
</evidence>
<organism evidence="1 2">
    <name type="scientific">Allosediminivita pacifica</name>
    <dbReference type="NCBI Taxonomy" id="1267769"/>
    <lineage>
        <taxon>Bacteria</taxon>
        <taxon>Pseudomonadati</taxon>
        <taxon>Pseudomonadota</taxon>
        <taxon>Alphaproteobacteria</taxon>
        <taxon>Rhodobacterales</taxon>
        <taxon>Paracoccaceae</taxon>
        <taxon>Allosediminivita</taxon>
    </lineage>
</organism>
<keyword evidence="2" id="KW-1185">Reference proteome</keyword>
<dbReference type="EMBL" id="QBKN01000007">
    <property type="protein sequence ID" value="PTX49198.1"/>
    <property type="molecule type" value="Genomic_DNA"/>
</dbReference>
<sequence>MGQKKRRLERLKKDHPFCCFCGGTRETETIEHAPPKAFFKDKARLRGLEFPACKRCNNGSSQLDQVASWVAYGMGLIRRDDPQDGYWEKLSRGVKNNTPDALECIQTERAERIWWWNGYKVEAEAMSVPMGVEIFQKYLNPWAAKLGYALWYNHTSTILPPEGRVWVRWITNDAIIKDGLPEVVSRMPEITYALMNGKKESADQFHYRAHHDKDNATFIFFVGAHSSSGIAIAASEKHAARIGEGAEASTVFNTSERFGIQSIERH</sequence>
<dbReference type="OrthoDB" id="7846512at2"/>
<dbReference type="Proteomes" id="UP000244069">
    <property type="component" value="Unassembled WGS sequence"/>
</dbReference>
<reference evidence="1 2" key="1">
    <citation type="submission" date="2018-04" db="EMBL/GenBank/DDBJ databases">
        <title>Genomic Encyclopedia of Archaeal and Bacterial Type Strains, Phase II (KMG-II): from individual species to whole genera.</title>
        <authorList>
            <person name="Goeker M."/>
        </authorList>
    </citation>
    <scope>NUCLEOTIDE SEQUENCE [LARGE SCALE GENOMIC DNA]</scope>
    <source>
        <strain evidence="1 2">DSM 29329</strain>
    </source>
</reference>
<dbReference type="AlphaFoldDB" id="A0A2T6AZF9"/>
<dbReference type="RefSeq" id="WP_146178815.1">
    <property type="nucleotide sequence ID" value="NZ_BMEZ01000007.1"/>
</dbReference>
<comment type="caution">
    <text evidence="1">The sequence shown here is derived from an EMBL/GenBank/DDBJ whole genome shotgun (WGS) entry which is preliminary data.</text>
</comment>
<evidence type="ECO:0000313" key="1">
    <source>
        <dbReference type="EMBL" id="PTX49198.1"/>
    </source>
</evidence>